<organism evidence="1 2">
    <name type="scientific">Haematococcus lacustris</name>
    <name type="common">Green alga</name>
    <name type="synonym">Haematococcus pluvialis</name>
    <dbReference type="NCBI Taxonomy" id="44745"/>
    <lineage>
        <taxon>Eukaryota</taxon>
        <taxon>Viridiplantae</taxon>
        <taxon>Chlorophyta</taxon>
        <taxon>core chlorophytes</taxon>
        <taxon>Chlorophyceae</taxon>
        <taxon>CS clade</taxon>
        <taxon>Chlamydomonadales</taxon>
        <taxon>Haematococcaceae</taxon>
        <taxon>Haematococcus</taxon>
    </lineage>
</organism>
<evidence type="ECO:0000313" key="1">
    <source>
        <dbReference type="EMBL" id="GFH25501.1"/>
    </source>
</evidence>
<dbReference type="Proteomes" id="UP000485058">
    <property type="component" value="Unassembled WGS sequence"/>
</dbReference>
<protein>
    <submittedName>
        <fullName evidence="1">Uncharacterized protein</fullName>
    </submittedName>
</protein>
<sequence>MQTSSHATRYMHTTCKRARAKGLDVVLFFTPELASAGGGDMSRQVVVSVTSLVNQTVVHMEDTIVRHKWYSQREPAFLPASAAARWRWYCTSACGEYLLRRLMPVHPMCVAVHAAGVCVLCMRTAQRLVSVGQ</sequence>
<gene>
    <name evidence="1" type="ORF">HaLaN_23479</name>
</gene>
<proteinExistence type="predicted"/>
<name>A0A699ZT29_HAELA</name>
<keyword evidence="2" id="KW-1185">Reference proteome</keyword>
<accession>A0A699ZT29</accession>
<dbReference type="AlphaFoldDB" id="A0A699ZT29"/>
<comment type="caution">
    <text evidence="1">The sequence shown here is derived from an EMBL/GenBank/DDBJ whole genome shotgun (WGS) entry which is preliminary data.</text>
</comment>
<reference evidence="1 2" key="1">
    <citation type="submission" date="2020-02" db="EMBL/GenBank/DDBJ databases">
        <title>Draft genome sequence of Haematococcus lacustris strain NIES-144.</title>
        <authorList>
            <person name="Morimoto D."/>
            <person name="Nakagawa S."/>
            <person name="Yoshida T."/>
            <person name="Sawayama S."/>
        </authorList>
    </citation>
    <scope>NUCLEOTIDE SEQUENCE [LARGE SCALE GENOMIC DNA]</scope>
    <source>
        <strain evidence="1 2">NIES-144</strain>
    </source>
</reference>
<dbReference type="EMBL" id="BLLF01002832">
    <property type="protein sequence ID" value="GFH25501.1"/>
    <property type="molecule type" value="Genomic_DNA"/>
</dbReference>
<evidence type="ECO:0000313" key="2">
    <source>
        <dbReference type="Proteomes" id="UP000485058"/>
    </source>
</evidence>
<feature type="non-terminal residue" evidence="1">
    <location>
        <position position="133"/>
    </location>
</feature>